<reference evidence="1" key="1">
    <citation type="submission" date="2020-10" db="EMBL/GenBank/DDBJ databases">
        <authorList>
            <person name="Han B."/>
            <person name="Lu T."/>
            <person name="Zhao Q."/>
            <person name="Huang X."/>
            <person name="Zhao Y."/>
        </authorList>
    </citation>
    <scope>NUCLEOTIDE SEQUENCE</scope>
</reference>
<dbReference type="EMBL" id="CAJGYO010000012">
    <property type="protein sequence ID" value="CAD6263150.1"/>
    <property type="molecule type" value="Genomic_DNA"/>
</dbReference>
<sequence length="138" mass="15917">MHECFSKSCDFNLYMVQTGTAALVDVRVRQIEVHAFGWKQESSESQSTLINQSWSLDGWYMSSGSADPMIHIFETQQVLATDGLNAYLNNRTSMYRIELDPQLKLLLEGKFPCFEMLDPSMYIICRHIVENLDEVHQC</sequence>
<dbReference type="Proteomes" id="UP000604825">
    <property type="component" value="Unassembled WGS sequence"/>
</dbReference>
<name>A0A811QVF9_9POAL</name>
<protein>
    <submittedName>
        <fullName evidence="1">Uncharacterized protein</fullName>
    </submittedName>
</protein>
<accession>A0A811QVF9</accession>
<proteinExistence type="predicted"/>
<dbReference type="OrthoDB" id="1897642at2759"/>
<keyword evidence="2" id="KW-1185">Reference proteome</keyword>
<evidence type="ECO:0000313" key="2">
    <source>
        <dbReference type="Proteomes" id="UP000604825"/>
    </source>
</evidence>
<organism evidence="1 2">
    <name type="scientific">Miscanthus lutarioriparius</name>
    <dbReference type="NCBI Taxonomy" id="422564"/>
    <lineage>
        <taxon>Eukaryota</taxon>
        <taxon>Viridiplantae</taxon>
        <taxon>Streptophyta</taxon>
        <taxon>Embryophyta</taxon>
        <taxon>Tracheophyta</taxon>
        <taxon>Spermatophyta</taxon>
        <taxon>Magnoliopsida</taxon>
        <taxon>Liliopsida</taxon>
        <taxon>Poales</taxon>
        <taxon>Poaceae</taxon>
        <taxon>PACMAD clade</taxon>
        <taxon>Panicoideae</taxon>
        <taxon>Andropogonodae</taxon>
        <taxon>Andropogoneae</taxon>
        <taxon>Saccharinae</taxon>
        <taxon>Miscanthus</taxon>
    </lineage>
</organism>
<dbReference type="AlphaFoldDB" id="A0A811QVF9"/>
<comment type="caution">
    <text evidence="1">The sequence shown here is derived from an EMBL/GenBank/DDBJ whole genome shotgun (WGS) entry which is preliminary data.</text>
</comment>
<dbReference type="PANTHER" id="PTHR47232:SF1">
    <property type="entry name" value="TRANSDUCIN FAMILY PROTEIN _ WD-40 REPEAT FAMILY PROTEIN"/>
    <property type="match status" value="1"/>
</dbReference>
<gene>
    <name evidence="1" type="ORF">NCGR_LOCUS46470</name>
</gene>
<evidence type="ECO:0000313" key="1">
    <source>
        <dbReference type="EMBL" id="CAD6263150.1"/>
    </source>
</evidence>
<dbReference type="PANTHER" id="PTHR47232">
    <property type="entry name" value="TRANSDUCIN FAMILY PROTEIN / WD-40 REPEAT FAMILY PROTEIN"/>
    <property type="match status" value="1"/>
</dbReference>